<dbReference type="EMBL" id="JANIGO010000002">
    <property type="protein sequence ID" value="MCQ8896245.1"/>
    <property type="molecule type" value="Genomic_DNA"/>
</dbReference>
<protein>
    <submittedName>
        <fullName evidence="1">Uncharacterized protein</fullName>
    </submittedName>
</protein>
<gene>
    <name evidence="1" type="ORF">NQT62_07330</name>
</gene>
<organism evidence="1 2">
    <name type="scientific">Limnobacter humi</name>
    <dbReference type="NCBI Taxonomy" id="1778671"/>
    <lineage>
        <taxon>Bacteria</taxon>
        <taxon>Pseudomonadati</taxon>
        <taxon>Pseudomonadota</taxon>
        <taxon>Betaproteobacteria</taxon>
        <taxon>Burkholderiales</taxon>
        <taxon>Burkholderiaceae</taxon>
        <taxon>Limnobacter</taxon>
    </lineage>
</organism>
<proteinExistence type="predicted"/>
<accession>A0ABT1WFE7</accession>
<name>A0ABT1WFE7_9BURK</name>
<dbReference type="RefSeq" id="WP_256764017.1">
    <property type="nucleotide sequence ID" value="NZ_JANIGO010000002.1"/>
</dbReference>
<evidence type="ECO:0000313" key="1">
    <source>
        <dbReference type="EMBL" id="MCQ8896245.1"/>
    </source>
</evidence>
<sequence>MKSIAFLLDIPESTELVRLMDEDDIEVGPAGRKCFSRPCAMFATVWTHCVGKVWVLDEAVASRMAKRLIDCARGAFMDNGYSRELLK</sequence>
<keyword evidence="2" id="KW-1185">Reference proteome</keyword>
<evidence type="ECO:0000313" key="2">
    <source>
        <dbReference type="Proteomes" id="UP001204142"/>
    </source>
</evidence>
<dbReference type="Proteomes" id="UP001204142">
    <property type="component" value="Unassembled WGS sequence"/>
</dbReference>
<comment type="caution">
    <text evidence="1">The sequence shown here is derived from an EMBL/GenBank/DDBJ whole genome shotgun (WGS) entry which is preliminary data.</text>
</comment>
<reference evidence="1 2" key="1">
    <citation type="submission" date="2022-07" db="EMBL/GenBank/DDBJ databases">
        <authorList>
            <person name="Xamxidin M."/>
            <person name="Wu M."/>
        </authorList>
    </citation>
    <scope>NUCLEOTIDE SEQUENCE [LARGE SCALE GENOMIC DNA]</scope>
    <source>
        <strain evidence="1 2">NBRC 111650</strain>
    </source>
</reference>